<dbReference type="EMBL" id="BART01003186">
    <property type="protein sequence ID" value="GAG72788.1"/>
    <property type="molecule type" value="Genomic_DNA"/>
</dbReference>
<keyword evidence="3" id="KW-0732">Signal</keyword>
<sequence>EVKKSIFDTVTETINLNLKEVEVVDAIRALSEISGIDIVLDDSVEGKITLNLKDKTFKDSLDLITKLKGLDYTEVTGTLIIAKKDVIESYKKPITRIYELKNASAEAAKGILDGYKTEGSKVNIVADARMNILIVTGTNEEIEKLEVIISTIDEELLTRTFKIDNAIYKEEIEGIKSMLSIIVPEEDRINIDSRQSEIIVKGTKEELDNVATMIVGLDKRAPQIMIQAKVIEITLDGEKDLGVKWFSGSGDSKIEGQLTIGEITLGGSFERSGLIEATLKALQTEGKTNILSNPKVLTLDGKEAKILSGSKIPIRIITPDGLETVEYRDVGLSMTITPRLSSDGLITMDVNPKIESLGEELIQGYPVINSREEKVIIRANLNETVVIGGL</sequence>
<comment type="subcellular location">
    <subcellularLocation>
        <location evidence="1">Membrane</location>
    </subcellularLocation>
</comment>
<accession>X1AJQ7</accession>
<protein>
    <recommendedName>
        <fullName evidence="6">Secretin/TonB short N-terminal domain-containing protein</fullName>
    </recommendedName>
</protein>
<evidence type="ECO:0000256" key="1">
    <source>
        <dbReference type="ARBA" id="ARBA00004370"/>
    </source>
</evidence>
<dbReference type="Pfam" id="PF00263">
    <property type="entry name" value="Secretin"/>
    <property type="match status" value="1"/>
</dbReference>
<dbReference type="GO" id="GO:0019867">
    <property type="term" value="C:outer membrane"/>
    <property type="evidence" value="ECO:0007669"/>
    <property type="project" value="InterPro"/>
</dbReference>
<keyword evidence="4" id="KW-0472">Membrane</keyword>
<gene>
    <name evidence="7" type="ORF">S01H4_09014</name>
</gene>
<dbReference type="Gene3D" id="3.30.1370.130">
    <property type="match status" value="1"/>
</dbReference>
<dbReference type="PANTHER" id="PTHR30332">
    <property type="entry name" value="PROBABLE GENERAL SECRETION PATHWAY PROTEIN D"/>
    <property type="match status" value="1"/>
</dbReference>
<dbReference type="PANTHER" id="PTHR30332:SF17">
    <property type="entry name" value="TYPE IV PILIATION SYSTEM PROTEIN DR_0774-RELATED"/>
    <property type="match status" value="1"/>
</dbReference>
<name>X1AJQ7_9ZZZZ</name>
<evidence type="ECO:0000256" key="2">
    <source>
        <dbReference type="ARBA" id="ARBA00022448"/>
    </source>
</evidence>
<comment type="caution">
    <text evidence="7">The sequence shown here is derived from an EMBL/GenBank/DDBJ whole genome shotgun (WGS) entry which is preliminary data.</text>
</comment>
<feature type="non-terminal residue" evidence="7">
    <location>
        <position position="390"/>
    </location>
</feature>
<evidence type="ECO:0000259" key="6">
    <source>
        <dbReference type="SMART" id="SM00965"/>
    </source>
</evidence>
<dbReference type="InterPro" id="IPR005644">
    <property type="entry name" value="NolW-like"/>
</dbReference>
<dbReference type="Gene3D" id="3.30.1370.120">
    <property type="match status" value="1"/>
</dbReference>
<dbReference type="Pfam" id="PF03958">
    <property type="entry name" value="Secretin_N"/>
    <property type="match status" value="1"/>
</dbReference>
<evidence type="ECO:0000256" key="5">
    <source>
        <dbReference type="ARBA" id="ARBA00023237"/>
    </source>
</evidence>
<dbReference type="InterPro" id="IPR004846">
    <property type="entry name" value="T2SS/T3SS_dom"/>
</dbReference>
<reference evidence="7" key="1">
    <citation type="journal article" date="2014" name="Front. Microbiol.">
        <title>High frequency of phylogenetically diverse reductive dehalogenase-homologous genes in deep subseafloor sedimentary metagenomes.</title>
        <authorList>
            <person name="Kawai M."/>
            <person name="Futagami T."/>
            <person name="Toyoda A."/>
            <person name="Takaki Y."/>
            <person name="Nishi S."/>
            <person name="Hori S."/>
            <person name="Arai W."/>
            <person name="Tsubouchi T."/>
            <person name="Morono Y."/>
            <person name="Uchiyama I."/>
            <person name="Ito T."/>
            <person name="Fujiyama A."/>
            <person name="Inagaki F."/>
            <person name="Takami H."/>
        </authorList>
    </citation>
    <scope>NUCLEOTIDE SEQUENCE</scope>
    <source>
        <strain evidence="7">Expedition CK06-06</strain>
    </source>
</reference>
<evidence type="ECO:0000256" key="4">
    <source>
        <dbReference type="ARBA" id="ARBA00023136"/>
    </source>
</evidence>
<dbReference type="GO" id="GO:0015627">
    <property type="term" value="C:type II protein secretion system complex"/>
    <property type="evidence" value="ECO:0007669"/>
    <property type="project" value="TreeGrafter"/>
</dbReference>
<keyword evidence="2" id="KW-0813">Transport</keyword>
<proteinExistence type="predicted"/>
<dbReference type="PRINTS" id="PR00811">
    <property type="entry name" value="BCTERIALGSPD"/>
</dbReference>
<dbReference type="GO" id="GO:0009306">
    <property type="term" value="P:protein secretion"/>
    <property type="evidence" value="ECO:0007669"/>
    <property type="project" value="InterPro"/>
</dbReference>
<dbReference type="InterPro" id="IPR011662">
    <property type="entry name" value="Secretin/TonB_short_N"/>
</dbReference>
<dbReference type="AlphaFoldDB" id="X1AJQ7"/>
<evidence type="ECO:0000256" key="3">
    <source>
        <dbReference type="ARBA" id="ARBA00022729"/>
    </source>
</evidence>
<dbReference type="InterPro" id="IPR001775">
    <property type="entry name" value="GspD/PilQ"/>
</dbReference>
<dbReference type="SMART" id="SM00965">
    <property type="entry name" value="STN"/>
    <property type="match status" value="1"/>
</dbReference>
<organism evidence="7">
    <name type="scientific">marine sediment metagenome</name>
    <dbReference type="NCBI Taxonomy" id="412755"/>
    <lineage>
        <taxon>unclassified sequences</taxon>
        <taxon>metagenomes</taxon>
        <taxon>ecological metagenomes</taxon>
    </lineage>
</organism>
<feature type="non-terminal residue" evidence="7">
    <location>
        <position position="1"/>
    </location>
</feature>
<keyword evidence="5" id="KW-0998">Cell outer membrane</keyword>
<dbReference type="InterPro" id="IPR038591">
    <property type="entry name" value="NolW-like_sf"/>
</dbReference>
<feature type="domain" description="Secretin/TonB short N-terminal" evidence="6">
    <location>
        <begin position="36"/>
        <end position="84"/>
    </location>
</feature>
<dbReference type="InterPro" id="IPR050810">
    <property type="entry name" value="Bact_Secretion_Sys_Channel"/>
</dbReference>
<evidence type="ECO:0000313" key="7">
    <source>
        <dbReference type="EMBL" id="GAG72788.1"/>
    </source>
</evidence>